<keyword evidence="16" id="KW-1185">Reference proteome</keyword>
<sequence length="545" mass="60978">MPPLTEQTQRSGGPIDPDQAKLAFDHADLSFEVYPDKRQLSGIAALTFTARAATDRVVLDLDRNLPVSAIAVDDVGLPRTAWRNPEGRLMIALPHPLAAGARATVRISYGGTPHVALNAPWDDGMVWSRTPDKRAWVASTTEGYGCDLLWPCLDFPTGEPGSVDLHVTVPKGLKAPANGVLTGVDTLPDGRTRWNWHARQPNTYAIALNVGPYEELSGSYHSRFGNTIALHYWYLPGEEKQARALFAEFAPALDFFESVIGPYPFGDEKVGVVETPYKGMEHQTINAYGNEYAKAPEGFDWLFQHEFAHEWFGNQMTAADWDDYWLHEGFASYMQPLYGRWREGEARYIVLLDQQRNLIANRMPVVSGRSRTEEDVYKVERGGPGADIYYKAGWMLHTLRWLIGDQAFFDATRRLVYGRPDPRPGNFTPRYASTADFERDVHAASGRDLGWFFDAYLRRAALPELVETRDGDRLTLEWRAGGAFPMPIELSVDGAVQRVDLPGGKAVLTVPAGAQVVIDPMARVLRRSEAIEQYQAWRDRPAPAK</sequence>
<protein>
    <recommendedName>
        <fullName evidence="5">Aminopeptidase N</fullName>
        <ecNumber evidence="4">3.4.11.2</ecNumber>
    </recommendedName>
</protein>
<dbReference type="InterPro" id="IPR001930">
    <property type="entry name" value="Peptidase_M1"/>
</dbReference>
<evidence type="ECO:0000256" key="1">
    <source>
        <dbReference type="ARBA" id="ARBA00000098"/>
    </source>
</evidence>
<dbReference type="InterPro" id="IPR027268">
    <property type="entry name" value="Peptidase_M4/M1_CTD_sf"/>
</dbReference>
<evidence type="ECO:0000256" key="12">
    <source>
        <dbReference type="PIRSR" id="PIRSR634015-1"/>
    </source>
</evidence>
<proteinExistence type="inferred from homology"/>
<dbReference type="PANTHER" id="PTHR45726">
    <property type="entry name" value="LEUKOTRIENE A-4 HYDROLASE"/>
    <property type="match status" value="1"/>
</dbReference>
<dbReference type="CDD" id="cd09603">
    <property type="entry name" value="M1_APN_like"/>
    <property type="match status" value="1"/>
</dbReference>
<evidence type="ECO:0000256" key="4">
    <source>
        <dbReference type="ARBA" id="ARBA00012564"/>
    </source>
</evidence>
<feature type="active site" description="Proton acceptor" evidence="12">
    <location>
        <position position="306"/>
    </location>
</feature>
<dbReference type="SUPFAM" id="SSF55486">
    <property type="entry name" value="Metalloproteases ('zincins'), catalytic domain"/>
    <property type="match status" value="1"/>
</dbReference>
<evidence type="ECO:0000256" key="9">
    <source>
        <dbReference type="ARBA" id="ARBA00022801"/>
    </source>
</evidence>
<dbReference type="GO" id="GO:0016285">
    <property type="term" value="F:alanyl aminopeptidase activity"/>
    <property type="evidence" value="ECO:0007669"/>
    <property type="project" value="UniProtKB-EC"/>
</dbReference>
<dbReference type="Pfam" id="PF01433">
    <property type="entry name" value="Peptidase_M1"/>
    <property type="match status" value="1"/>
</dbReference>
<comment type="cofactor">
    <cofactor evidence="13">
        <name>Zn(2+)</name>
        <dbReference type="ChEBI" id="CHEBI:29105"/>
    </cofactor>
    <text evidence="13">Binds 1 zinc ion per subunit.</text>
</comment>
<dbReference type="InterPro" id="IPR042097">
    <property type="entry name" value="Aminopeptidase_N-like_N_sf"/>
</dbReference>
<evidence type="ECO:0000256" key="10">
    <source>
        <dbReference type="ARBA" id="ARBA00022833"/>
    </source>
</evidence>
<evidence type="ECO:0000256" key="5">
    <source>
        <dbReference type="ARBA" id="ARBA00015611"/>
    </source>
</evidence>
<keyword evidence="7" id="KW-0645">Protease</keyword>
<dbReference type="Gene3D" id="1.10.390.10">
    <property type="entry name" value="Neutral Protease Domain 2"/>
    <property type="match status" value="1"/>
</dbReference>
<reference evidence="15" key="1">
    <citation type="submission" date="2022-06" db="EMBL/GenBank/DDBJ databases">
        <title>Sphingomonas sp. nov. isolated from rhizosphere soil of tomato.</title>
        <authorList>
            <person name="Dong H."/>
            <person name="Gao R."/>
        </authorList>
    </citation>
    <scope>NUCLEOTIDE SEQUENCE</scope>
    <source>
        <strain evidence="15">MMSM24</strain>
    </source>
</reference>
<evidence type="ECO:0000313" key="15">
    <source>
        <dbReference type="EMBL" id="MCW6535236.1"/>
    </source>
</evidence>
<feature type="binding site" evidence="13">
    <location>
        <position position="309"/>
    </location>
    <ligand>
        <name>Zn(2+)</name>
        <dbReference type="ChEBI" id="CHEBI:29105"/>
        <note>catalytic</note>
    </ligand>
</feature>
<feature type="binding site" evidence="13">
    <location>
        <position position="305"/>
    </location>
    <ligand>
        <name>Zn(2+)</name>
        <dbReference type="ChEBI" id="CHEBI:29105"/>
        <note>catalytic</note>
    </ligand>
</feature>
<evidence type="ECO:0000256" key="3">
    <source>
        <dbReference type="ARBA" id="ARBA00010136"/>
    </source>
</evidence>
<dbReference type="AlphaFoldDB" id="A0AA42CUA6"/>
<evidence type="ECO:0000256" key="2">
    <source>
        <dbReference type="ARBA" id="ARBA00004496"/>
    </source>
</evidence>
<dbReference type="GO" id="GO:0005737">
    <property type="term" value="C:cytoplasm"/>
    <property type="evidence" value="ECO:0007669"/>
    <property type="project" value="UniProtKB-SubCell"/>
</dbReference>
<dbReference type="Gene3D" id="2.60.40.1730">
    <property type="entry name" value="tricorn interacting facor f3 domain"/>
    <property type="match status" value="1"/>
</dbReference>
<evidence type="ECO:0000256" key="11">
    <source>
        <dbReference type="ARBA" id="ARBA00023049"/>
    </source>
</evidence>
<evidence type="ECO:0000256" key="13">
    <source>
        <dbReference type="PIRSR" id="PIRSR634015-3"/>
    </source>
</evidence>
<dbReference type="InterPro" id="IPR014782">
    <property type="entry name" value="Peptidase_M1_dom"/>
</dbReference>
<dbReference type="EC" id="3.4.11.2" evidence="4"/>
<name>A0AA42CUA6_9SPHN</name>
<keyword evidence="10 13" id="KW-0862">Zinc</keyword>
<evidence type="ECO:0000259" key="14">
    <source>
        <dbReference type="Pfam" id="PF01433"/>
    </source>
</evidence>
<dbReference type="Proteomes" id="UP001165565">
    <property type="component" value="Unassembled WGS sequence"/>
</dbReference>
<dbReference type="EMBL" id="JANFAV010000006">
    <property type="protein sequence ID" value="MCW6535236.1"/>
    <property type="molecule type" value="Genomic_DNA"/>
</dbReference>
<feature type="domain" description="Peptidase M1 membrane alanine aminopeptidase" evidence="14">
    <location>
        <begin position="302"/>
        <end position="456"/>
    </location>
</feature>
<evidence type="ECO:0000313" key="16">
    <source>
        <dbReference type="Proteomes" id="UP001165565"/>
    </source>
</evidence>
<dbReference type="PRINTS" id="PR00756">
    <property type="entry name" value="ALADIPTASE"/>
</dbReference>
<keyword evidence="11" id="KW-0482">Metalloprotease</keyword>
<comment type="caution">
    <text evidence="15">The sequence shown here is derived from an EMBL/GenBank/DDBJ whole genome shotgun (WGS) entry which is preliminary data.</text>
</comment>
<dbReference type="GO" id="GO:0008237">
    <property type="term" value="F:metallopeptidase activity"/>
    <property type="evidence" value="ECO:0007669"/>
    <property type="project" value="UniProtKB-KW"/>
</dbReference>
<accession>A0AA42CUA6</accession>
<keyword evidence="6" id="KW-0963">Cytoplasm</keyword>
<feature type="active site" description="Proton donor" evidence="12">
    <location>
        <position position="390"/>
    </location>
</feature>
<feature type="binding site" evidence="13">
    <location>
        <position position="328"/>
    </location>
    <ligand>
        <name>Zn(2+)</name>
        <dbReference type="ChEBI" id="CHEBI:29105"/>
        <note>catalytic</note>
    </ligand>
</feature>
<dbReference type="SUPFAM" id="SSF63737">
    <property type="entry name" value="Leukotriene A4 hydrolase N-terminal domain"/>
    <property type="match status" value="1"/>
</dbReference>
<evidence type="ECO:0000256" key="8">
    <source>
        <dbReference type="ARBA" id="ARBA00022723"/>
    </source>
</evidence>
<dbReference type="PANTHER" id="PTHR45726:SF3">
    <property type="entry name" value="LEUKOTRIENE A-4 HYDROLASE"/>
    <property type="match status" value="1"/>
</dbReference>
<dbReference type="GO" id="GO:0008270">
    <property type="term" value="F:zinc ion binding"/>
    <property type="evidence" value="ECO:0007669"/>
    <property type="project" value="InterPro"/>
</dbReference>
<organism evidence="15 16">
    <name type="scientific">Sphingomonas lycopersici</name>
    <dbReference type="NCBI Taxonomy" id="2951807"/>
    <lineage>
        <taxon>Bacteria</taxon>
        <taxon>Pseudomonadati</taxon>
        <taxon>Pseudomonadota</taxon>
        <taxon>Alphaproteobacteria</taxon>
        <taxon>Sphingomonadales</taxon>
        <taxon>Sphingomonadaceae</taxon>
        <taxon>Sphingomonas</taxon>
    </lineage>
</organism>
<keyword evidence="8 13" id="KW-0479">Metal-binding</keyword>
<gene>
    <name evidence="15" type="ORF">NEE01_10610</name>
</gene>
<evidence type="ECO:0000256" key="6">
    <source>
        <dbReference type="ARBA" id="ARBA00022490"/>
    </source>
</evidence>
<comment type="catalytic activity">
    <reaction evidence="1">
        <text>Release of an N-terminal amino acid, Xaa-|-Yaa- from a peptide, amide or arylamide. Xaa is preferably Ala, but may be most amino acids including Pro (slow action). When a terminal hydrophobic residue is followed by a prolyl residue, the two may be released as an intact Xaa-Pro dipeptide.</text>
        <dbReference type="EC" id="3.4.11.2"/>
    </reaction>
</comment>
<dbReference type="RefSeq" id="WP_265269008.1">
    <property type="nucleotide sequence ID" value="NZ_JANFAV010000006.1"/>
</dbReference>
<dbReference type="InterPro" id="IPR034015">
    <property type="entry name" value="M1_LTA4H"/>
</dbReference>
<dbReference type="GO" id="GO:0006508">
    <property type="term" value="P:proteolysis"/>
    <property type="evidence" value="ECO:0007669"/>
    <property type="project" value="UniProtKB-KW"/>
</dbReference>
<comment type="similarity">
    <text evidence="3">Belongs to the peptidase M1 family.</text>
</comment>
<evidence type="ECO:0000256" key="7">
    <source>
        <dbReference type="ARBA" id="ARBA00022670"/>
    </source>
</evidence>
<comment type="subcellular location">
    <subcellularLocation>
        <location evidence="2">Cytoplasm</location>
    </subcellularLocation>
</comment>
<keyword evidence="9" id="KW-0378">Hydrolase</keyword>